<dbReference type="Pfam" id="PF12780">
    <property type="entry name" value="AAA_8"/>
    <property type="match status" value="1"/>
</dbReference>
<keyword evidence="3" id="KW-0963">Cytoplasm</keyword>
<comment type="caution">
    <text evidence="16">The sequence shown here is derived from an EMBL/GenBank/DDBJ whole genome shotgun (WGS) entry which is preliminary data.</text>
</comment>
<dbReference type="Gene3D" id="1.20.920.20">
    <property type="match status" value="1"/>
</dbReference>
<dbReference type="Gene3D" id="1.10.287.2620">
    <property type="match status" value="1"/>
</dbReference>
<gene>
    <name evidence="16" type="ORF">SMN809_LOCUS890</name>
</gene>
<dbReference type="InterPro" id="IPR004273">
    <property type="entry name" value="Dynein_heavy_D6_P-loop"/>
</dbReference>
<dbReference type="Pfam" id="PF25007">
    <property type="entry name" value="DYH2-5-8_CC"/>
    <property type="match status" value="1"/>
</dbReference>
<dbReference type="FunFam" id="1.10.287.2620:FF:000003">
    <property type="entry name" value="Dynein, axonemal, heavy chain 5"/>
    <property type="match status" value="1"/>
</dbReference>
<dbReference type="Pfam" id="PF03028">
    <property type="entry name" value="Dynein_heavy"/>
    <property type="match status" value="1"/>
</dbReference>
<keyword evidence="9 14" id="KW-0175">Coiled coil</keyword>
<dbReference type="InterPro" id="IPR026983">
    <property type="entry name" value="DHC"/>
</dbReference>
<dbReference type="InterPro" id="IPR013602">
    <property type="entry name" value="Dynein_heavy_linker"/>
</dbReference>
<evidence type="ECO:0000256" key="4">
    <source>
        <dbReference type="ARBA" id="ARBA00022701"/>
    </source>
</evidence>
<dbReference type="PANTHER" id="PTHR46532:SF13">
    <property type="entry name" value="CYTOPLASMIC DYNEIN 1 HEAVY CHAIN 1"/>
    <property type="match status" value="1"/>
</dbReference>
<dbReference type="Pfam" id="PF08385">
    <property type="entry name" value="DHC_N1"/>
    <property type="match status" value="1"/>
</dbReference>
<dbReference type="GO" id="GO:0005858">
    <property type="term" value="C:axonemal dynein complex"/>
    <property type="evidence" value="ECO:0007669"/>
    <property type="project" value="TreeGrafter"/>
</dbReference>
<evidence type="ECO:0000313" key="17">
    <source>
        <dbReference type="Proteomes" id="UP000676336"/>
    </source>
</evidence>
<evidence type="ECO:0000256" key="1">
    <source>
        <dbReference type="ARBA" id="ARBA00004430"/>
    </source>
</evidence>
<dbReference type="InterPro" id="IPR041658">
    <property type="entry name" value="AAA_lid_11"/>
</dbReference>
<dbReference type="Gene3D" id="1.10.8.720">
    <property type="entry name" value="Region D6 of dynein motor"/>
    <property type="match status" value="1"/>
</dbReference>
<dbReference type="Pfam" id="PF12775">
    <property type="entry name" value="AAA_7"/>
    <property type="match status" value="1"/>
</dbReference>
<comment type="subcellular location">
    <subcellularLocation>
        <location evidence="1">Cytoplasm</location>
        <location evidence="1">Cytoskeleton</location>
        <location evidence="1">Cilium axoneme</location>
    </subcellularLocation>
</comment>
<dbReference type="InterPro" id="IPR027417">
    <property type="entry name" value="P-loop_NTPase"/>
</dbReference>
<dbReference type="FunFam" id="3.40.50.300:FF:000543">
    <property type="entry name" value="Dynein axonemal heavy chain 5"/>
    <property type="match status" value="1"/>
</dbReference>
<name>A0A8S2J5X2_9BILA</name>
<dbReference type="SMART" id="SM00382">
    <property type="entry name" value="AAA"/>
    <property type="match status" value="2"/>
</dbReference>
<evidence type="ECO:0000259" key="15">
    <source>
        <dbReference type="SMART" id="SM00382"/>
    </source>
</evidence>
<keyword evidence="4" id="KW-0493">Microtubule</keyword>
<dbReference type="Gene3D" id="1.20.1270.280">
    <property type="match status" value="1"/>
</dbReference>
<dbReference type="PANTHER" id="PTHR46532">
    <property type="entry name" value="MALE FERTILITY FACTOR KL5"/>
    <property type="match status" value="1"/>
</dbReference>
<dbReference type="FunFam" id="3.40.50.300:FF:001221">
    <property type="entry name" value="Axonemal dynein heavy chain 8"/>
    <property type="match status" value="1"/>
</dbReference>
<dbReference type="InterPro" id="IPR003593">
    <property type="entry name" value="AAA+_ATPase"/>
</dbReference>
<feature type="non-terminal residue" evidence="16">
    <location>
        <position position="1"/>
    </location>
</feature>
<dbReference type="InterPro" id="IPR013594">
    <property type="entry name" value="Dynein_heavy_tail"/>
</dbReference>
<dbReference type="FunFam" id="1.10.8.1220:FF:000001">
    <property type="entry name" value="Dynein axonemal heavy chain 5"/>
    <property type="match status" value="1"/>
</dbReference>
<feature type="coiled-coil region" evidence="14">
    <location>
        <begin position="2730"/>
        <end position="2760"/>
    </location>
</feature>
<evidence type="ECO:0000256" key="6">
    <source>
        <dbReference type="ARBA" id="ARBA00022741"/>
    </source>
</evidence>
<dbReference type="FunFam" id="1.10.8.710:FF:000003">
    <property type="entry name" value="Dynein axonemal heavy chain 5"/>
    <property type="match status" value="1"/>
</dbReference>
<dbReference type="Pfam" id="PF12777">
    <property type="entry name" value="MT"/>
    <property type="match status" value="1"/>
</dbReference>
<evidence type="ECO:0000256" key="5">
    <source>
        <dbReference type="ARBA" id="ARBA00022737"/>
    </source>
</evidence>
<dbReference type="Gene3D" id="1.10.8.710">
    <property type="match status" value="1"/>
</dbReference>
<dbReference type="InterPro" id="IPR024317">
    <property type="entry name" value="Dynein_heavy_chain_D4_dom"/>
</dbReference>
<keyword evidence="5" id="KW-0677">Repeat</keyword>
<dbReference type="Gene3D" id="1.10.8.1220">
    <property type="match status" value="1"/>
</dbReference>
<dbReference type="SUPFAM" id="SSF52540">
    <property type="entry name" value="P-loop containing nucleoside triphosphate hydrolases"/>
    <property type="match status" value="4"/>
</dbReference>
<evidence type="ECO:0000256" key="12">
    <source>
        <dbReference type="ARBA" id="ARBA00023212"/>
    </source>
</evidence>
<keyword evidence="12" id="KW-0206">Cytoskeleton</keyword>
<dbReference type="GO" id="GO:0008569">
    <property type="term" value="F:minus-end-directed microtubule motor activity"/>
    <property type="evidence" value="ECO:0007669"/>
    <property type="project" value="InterPro"/>
</dbReference>
<dbReference type="InterPro" id="IPR043157">
    <property type="entry name" value="Dynein_AAA1S"/>
</dbReference>
<dbReference type="Pfam" id="PF08393">
    <property type="entry name" value="DHC_N2"/>
    <property type="match status" value="1"/>
</dbReference>
<dbReference type="InterPro" id="IPR035699">
    <property type="entry name" value="AAA_6"/>
</dbReference>
<dbReference type="FunFam" id="3.40.50.300:FF:000320">
    <property type="entry name" value="Dynein, axonemal, heavy chain 5"/>
    <property type="match status" value="1"/>
</dbReference>
<dbReference type="FunFam" id="3.10.490.20:FF:000010">
    <property type="entry name" value="Dynein heavy chain, putative"/>
    <property type="match status" value="1"/>
</dbReference>
<dbReference type="GO" id="GO:0051959">
    <property type="term" value="F:dynein light intermediate chain binding"/>
    <property type="evidence" value="ECO:0007669"/>
    <property type="project" value="InterPro"/>
</dbReference>
<keyword evidence="8" id="KW-0243">Dynein</keyword>
<dbReference type="InterPro" id="IPR042219">
    <property type="entry name" value="AAA_lid_11_sf"/>
</dbReference>
<dbReference type="GO" id="GO:0005874">
    <property type="term" value="C:microtubule"/>
    <property type="evidence" value="ECO:0007669"/>
    <property type="project" value="UniProtKB-KW"/>
</dbReference>
<dbReference type="FunFam" id="1.20.1270.280:FF:000002">
    <property type="entry name" value="Dynein heavy chain 5, axonemal"/>
    <property type="match status" value="1"/>
</dbReference>
<evidence type="ECO:0000256" key="8">
    <source>
        <dbReference type="ARBA" id="ARBA00023017"/>
    </source>
</evidence>
<keyword evidence="10" id="KW-0969">Cilium</keyword>
<keyword evidence="7" id="KW-0067">ATP-binding</keyword>
<evidence type="ECO:0000256" key="7">
    <source>
        <dbReference type="ARBA" id="ARBA00022840"/>
    </source>
</evidence>
<dbReference type="InterPro" id="IPR041228">
    <property type="entry name" value="Dynein_C"/>
</dbReference>
<dbReference type="Gene3D" id="3.40.50.300">
    <property type="entry name" value="P-loop containing nucleotide triphosphate hydrolases"/>
    <property type="match status" value="4"/>
</dbReference>
<dbReference type="FunFam" id="3.40.50.300:FF:000044">
    <property type="entry name" value="Dynein heavy chain 5, axonemal"/>
    <property type="match status" value="1"/>
</dbReference>
<evidence type="ECO:0000256" key="10">
    <source>
        <dbReference type="ARBA" id="ARBA00023069"/>
    </source>
</evidence>
<organism evidence="16 17">
    <name type="scientific">Rotaria magnacalcarata</name>
    <dbReference type="NCBI Taxonomy" id="392030"/>
    <lineage>
        <taxon>Eukaryota</taxon>
        <taxon>Metazoa</taxon>
        <taxon>Spiralia</taxon>
        <taxon>Gnathifera</taxon>
        <taxon>Rotifera</taxon>
        <taxon>Eurotatoria</taxon>
        <taxon>Bdelloidea</taxon>
        <taxon>Philodinida</taxon>
        <taxon>Philodinidae</taxon>
        <taxon>Rotaria</taxon>
    </lineage>
</organism>
<keyword evidence="13" id="KW-0966">Cell projection</keyword>
<dbReference type="FunFam" id="3.40.50.300:FF:002141">
    <property type="entry name" value="Dynein heavy chain"/>
    <property type="match status" value="1"/>
</dbReference>
<dbReference type="GO" id="GO:0005524">
    <property type="term" value="F:ATP binding"/>
    <property type="evidence" value="ECO:0007669"/>
    <property type="project" value="UniProtKB-KW"/>
</dbReference>
<dbReference type="Pfam" id="PF17852">
    <property type="entry name" value="Dynein_AAA_lid"/>
    <property type="match status" value="1"/>
</dbReference>
<dbReference type="Proteomes" id="UP000676336">
    <property type="component" value="Unassembled WGS sequence"/>
</dbReference>
<dbReference type="Pfam" id="PF17857">
    <property type="entry name" value="AAA_lid_1"/>
    <property type="match status" value="1"/>
</dbReference>
<dbReference type="InterPro" id="IPR042228">
    <property type="entry name" value="Dynein_linker_3"/>
</dbReference>
<feature type="coiled-coil region" evidence="14">
    <location>
        <begin position="2953"/>
        <end position="2987"/>
    </location>
</feature>
<dbReference type="EMBL" id="CAJOBI010000120">
    <property type="protein sequence ID" value="CAF3795751.1"/>
    <property type="molecule type" value="Genomic_DNA"/>
</dbReference>
<dbReference type="Gene3D" id="1.20.140.100">
    <property type="entry name" value="Dynein heavy chain, N-terminal domain 2"/>
    <property type="match status" value="1"/>
</dbReference>
<dbReference type="Pfam" id="PF12774">
    <property type="entry name" value="AAA_6"/>
    <property type="match status" value="1"/>
</dbReference>
<protein>
    <recommendedName>
        <fullName evidence="15">AAA+ ATPase domain-containing protein</fullName>
    </recommendedName>
</protein>
<dbReference type="GO" id="GO:0007018">
    <property type="term" value="P:microtubule-based movement"/>
    <property type="evidence" value="ECO:0007669"/>
    <property type="project" value="InterPro"/>
</dbReference>
<evidence type="ECO:0000313" key="16">
    <source>
        <dbReference type="EMBL" id="CAF3795751.1"/>
    </source>
</evidence>
<dbReference type="InterPro" id="IPR024743">
    <property type="entry name" value="Dynein_HC_stalk"/>
</dbReference>
<evidence type="ECO:0000256" key="3">
    <source>
        <dbReference type="ARBA" id="ARBA00022490"/>
    </source>
</evidence>
<dbReference type="FunFam" id="1.10.8.720:FF:000004">
    <property type="entry name" value="Dynein heavy chain 5, axonemal"/>
    <property type="match status" value="1"/>
</dbReference>
<feature type="domain" description="AAA+ ATPase" evidence="15">
    <location>
        <begin position="2106"/>
        <end position="2254"/>
    </location>
</feature>
<proteinExistence type="inferred from homology"/>
<sequence>QDLISHIQESKKLNTEYQAYFHKTKGKLQESANERQWNFSENYIFGKFDTFCKRLDRIVDVLNTIESLSGLQNIRVEGLEPIVLKYRSVVDAIKKKSYDLLDHRKPDFDNDYNEFKSQIEYIQSQLQLFIDSWFRKSYTVEQSLLFLNKFQDLEGVKIDFGDKFSKLLQNFSKELDSVRKIYEKNKEDPPLSRNLPPTAGRIIWARQLYQRISVPIKLLQDKMDLSRTEDGKVLIRNFNKIAEALLQYEVLFYRNWERSIDLVKKGMEATIYIRHPETKEEYVNFDPQVLELIKDAQYLAKLGLEIPESATTLLRQEEHIRQTSVSLQELLNDIKHAYALIPKDMSQLFKPHREKVEEALRPGFVAITWSSLTVGEYINNVRLELDQLRILITDCTDILQCRIDNALQTIAEIQLCEPQQDPISLDEFSKLTDESSQQAVGLITKQASLCEKAVRYLLEVLKKRLKPHEQVQIKESDSEYYDCALKSAMNTKGHVTRCNDCQPCAFFNFLTIYWNKNIDAIVQCTRSSLETIRKRLQQPVRYVGEEVIRDQVRNPLFRTDIVLSIPNVLVKPSLDDMQSQLNKSANTMLKIGQDIPEWYHAQKLREITIKEIEKQALDEGEDVKLAVQAKAPKPLHKVIAENNDVKKVVLSLNSAISTFKPDVQDMMKNFTGFAELWEKEPETTVKSFMESKPLMVDFEALFKHYRRMETDIDEFPPSFQVGSIVFFTDNLKRGLKTEINNWKMSYAKALNDKASQDMQMVFDKVDDIQKRLTRPCKDLDDVRTHMGALGEIRQNEILIDQTITPVEETYAMMNKYEIAFNDGKPELVDTLQYAWKKCLQQGKEVQSHLLEIQPAFKQNLLDNVAAFQQDFVTFVDDYNKKGPMVHGTPPREASDRLTIFQAKFDELWRKFETYSAGEDLFGLAITEYPDLQRIKRELGLLQKLYSLYNIVIDTINGYYDIAWVDVDIEKINNDLLDFQNRCRKLPKGLKEYDAFEELKKTIDDFNETCPLLEMMANKSMKPRHWERIATVTSHKFDIESDNFLLRDIMTAPLLKFKEDIEDICISAIKEKDIEAKLNQVVADWGNQNFQFSSFKARGELLLKGDATGEIIALMEDSLMILGSLMSNRYNAPFKKKIQEWVQKLTSTTEIIEKWMSVQNLWIYLEAVFVGGDIAKQLPAEAKRFGNIDKSWQKIMQRAHENLNVVSCCTADDTLAQLLPHLFEQLELCQKSLTGYLEKKRLVFPRFFFVSDPALLEILGQASDSHTIQNHLLSVFDNTKTVTFDEKVYDKILEINSQEGEMVPLKDPVMAQGNVEVWLGDLLRISRASLHKIIRDGAIAIQDSAFNLLDFLSSFPSQVGLLGLQMLWTRDSEVALNNTKTDKKIMIDTAKKFLDILNALINKTTEDLSKLDRVKIETLITIHVHQKDIFDELVVNKTRSPGEFDWLKQCRFYFDEDADLCRISITDVDFKYMNEFLGCTDRLVITPLTDRCYITLAQALHMSLGGAPAGPAGTGKTETTKDMGRCLGKFVVVFNCSDQMDYRGLGRIYKGLAQSGSWGCFDEFNRIELPVLSVAAQQIDIVLRCKKEKKSSFIFTDGDNVDMDMEFGLFLTMNPGYAGRQELPENLKINFRTVAMMVPDRAIIMRVKLASCGFLQNIKLAKKFYTLYKLCEEQLTKQVHYDFGLRNILSVLRTLGAFKRENPTDSEEKTMMRILRDMNLSKLIDEDEPLFMSLIDDLFPGIQLETKGYPEIEAAIKTQTEQAQLVHHAPWVLKLIQLYETQRVRHGMMTLGPSGAGKTKCINILMKAMTECGAPHREMRMNPKAITAPQMFGRLDVATNDWTDGIFSTLWRRTLKTKKGDHVWLILDGPVDAIWIENLNSVLDDNKTLTLANGDRIPMAPNCKIIFEVHNIDNASPATVSRNGMVFMSASVMNWEPIVKGWLLKRSPAESDLLLNLYTRSFPDALTYVLQFLEPKMPLLECNYTKQSLYLLEGLINKDKAPPSDVLGRLYVFALMWSVGALLELFDRKKLEEFLIEKKSLDLPPVKGEETIFEYVVNIETGQWQHWSNRVAEYHYPKDSIPEYSSILVPNVDNVRTDFLIDTIAKQEKSVLLIGEQGTAKTVIVKGYCSKYDPEVQSFKSVNFSSATTATMIQRTIESYVDKRVGTTYGPPGGKKMTIFIDDINMPIINEWGDQVTNEITRQVMEQSGFYNLEKPGEFTNIVDIQFIAAMIQPGGGRNDIPQRLKRQFCIFNCTLPSNASIDKVFSTIGLGYFCKERGFGQDAVNVIDKLVPATRKLWQKTKVKMLPTPARFHYVFNLRDLSRIWQGMLNITPEVLGNKVDIAVSLWKHECYRVIADRFVAQDDKDWFEKALKLVAEEECGSQIATSMHAEPYLVDFLRDAPEITGEEGEDADLEAPKVYELISSYEALSEKLQFYQQLYNEQIKGGKMDLVFFKDAMTHLVKISRIIRTPRGCALLVGVGGSGKQSLTRLASFIAGYQTFQITLTRSYNVTNLMEDLKNLYRAAGQKGKGVTFLFTDNEIKDEAFLEYMNNVLASGEVSNLFARDEIDEILGELTAVMKREFPRRAPTNENLYDYFLTRVRNNLHVVLCFSPVGEKFRSRSLKFPALISGCTMDWFQRWPKDALVAVSKHFISNFDIACTTQIKAELVMMMGEVQDQVAEACVDYFNRFRRQTHVTPKSYLSFLAGYKSIYSDKRKDIGKLAERMNTGLKKLISAAEEVRELAKELEGKEKELVIANQKADLVMLDVNVKKSAATKVAEQVQRVADSCKALVDQISADKAIAEAKLEVARPALEEAEAALKTIKPADIATVKKLGRPPHLIMRIMDAALILFQRPMDTMSLDPEKPCPKPSWGESLKLMGGSDFLNTLLNFPKDTINAETVELLQPYLLMEDFNLETAKRVSGNVAGLCSWAMAMAYFYGINREVLPLKANLAVQEIRLGQATEKYNDAQAQLAAKMAEVAVVQAEFDKANAIKQALLADAEACRRKMHNASALIDGLSGERIRWTEASKGFEAQINRLVGDVLLATGFLSYTGPFNQEFRTILIKQWRTDMTKRKVPFSEDLNIVSFLVDNATISEWNLQGLPNDELSTQNGSLVEDESLIQVLADTKATSKEVNEKLTIAAETEIKINAAREEFRPVATRGSIVYFLIVEMSMVNVMYQTSLKQFLGLFEIGRQKAQASPITVKRIQNIIESLTYEVWKYSSRGLYERDKNLFTLLLALKIDMQKGNVKSSEFQVLIKGGAALDMNAVEPRPDKMKKWLTDMTWLNLVELSKLAHFSQVLRQVVSNDKVWYNWFLSDAPEEVTFPESYSTSLDTFKKLLLVRSFSPDRTLPMAKKYIGESLGFQYAEGYILSLEAMWQESDKRTPLVCFLSMGSDPTDNVLGLSKKQNIPCGTISMGQGQEVHARRLLQQSQQEGRWILLQNCHLGLGFLEEMLDTVLQTDQVHDAFRCWLTTEPHPQFSINVLQSSIKYTFEPPQGVKAGLKRTFGGLTQEVVDASNFVEWKIMLYGVAFLHTTVQERRKFGPLGWNIPYEFNQSDFSATIQFIQNHMDEMGSKWNVSWPTVRYMIGEVHYGGRVTDDFDKRLLNTYTRVWFLDNMFTDKFDFAPNYKIPRCKTIQDFRTHVESMSLFDSPNVFGLHPNADITYQTNTADSILATIVNIQPKDAGAGGGETRESVVYRQCDDMLSKLPEDYIPHEVRAALQKQGTLQPLNIFLKQEVDRMQRVITVVRSTLKDLKLAIDGTIIMNENLKDALDNIFDARVPATWRKVSWDSATLGFWFSDLLDRNQQFFTWVFSGRPHVFWLTGFFNPQGFLTAMRQEITRNHKGWSLDNVVLANDVLKMVTKEEVTQPPSEGVFVYGLKIDGAAWRMSREKGGHLSDPPPKQLYSDLPVVHVYATNEPKTLGNAYYTCPVYKKPRRTDLTFIFTLSLKINNNNPDHWCLRGVALLCDTK</sequence>
<dbReference type="FunFam" id="1.20.58.1120:FF:000004">
    <property type="entry name" value="Dynein axonemal heavy chain 5"/>
    <property type="match status" value="1"/>
</dbReference>
<dbReference type="InterPro" id="IPR056759">
    <property type="entry name" value="DYH2-5-8_CC"/>
</dbReference>
<dbReference type="FunFam" id="1.20.920.30:FF:000004">
    <property type="entry name" value="Dynein axonemal heavy chain 5"/>
    <property type="match status" value="1"/>
</dbReference>
<dbReference type="FunFam" id="3.20.180.20:FF:000001">
    <property type="entry name" value="Dynein axonemal heavy chain 5"/>
    <property type="match status" value="1"/>
</dbReference>
<dbReference type="Gene3D" id="1.10.472.130">
    <property type="match status" value="1"/>
</dbReference>
<comment type="similarity">
    <text evidence="2">Belongs to the dynein heavy chain family.</text>
</comment>
<evidence type="ECO:0000256" key="11">
    <source>
        <dbReference type="ARBA" id="ARBA00023175"/>
    </source>
</evidence>
<dbReference type="FunFam" id="1.20.140.100:FF:000003">
    <property type="entry name" value="Dynein, axonemal, heavy chain 5"/>
    <property type="match status" value="1"/>
</dbReference>
<dbReference type="InterPro" id="IPR041466">
    <property type="entry name" value="Dynein_AAA5_ext"/>
</dbReference>
<evidence type="ECO:0000256" key="2">
    <source>
        <dbReference type="ARBA" id="ARBA00008887"/>
    </source>
</evidence>
<keyword evidence="11" id="KW-0505">Motor protein</keyword>
<evidence type="ECO:0000256" key="9">
    <source>
        <dbReference type="ARBA" id="ARBA00023054"/>
    </source>
</evidence>
<dbReference type="Gene3D" id="1.20.58.1120">
    <property type="match status" value="1"/>
</dbReference>
<keyword evidence="6" id="KW-0547">Nucleotide-binding</keyword>
<dbReference type="GO" id="GO:0045505">
    <property type="term" value="F:dynein intermediate chain binding"/>
    <property type="evidence" value="ECO:0007669"/>
    <property type="project" value="InterPro"/>
</dbReference>
<dbReference type="Gene3D" id="3.10.490.20">
    <property type="match status" value="1"/>
</dbReference>
<dbReference type="Gene3D" id="6.10.140.1060">
    <property type="match status" value="1"/>
</dbReference>
<accession>A0A8S2J5X2</accession>
<dbReference type="Pfam" id="PF18199">
    <property type="entry name" value="Dynein_C"/>
    <property type="match status" value="1"/>
</dbReference>
<reference evidence="16" key="1">
    <citation type="submission" date="2021-02" db="EMBL/GenBank/DDBJ databases">
        <authorList>
            <person name="Nowell W R."/>
        </authorList>
    </citation>
    <scope>NUCLEOTIDE SEQUENCE</scope>
</reference>
<dbReference type="FunFam" id="1.20.920.20:FF:000004">
    <property type="entry name" value="Dynein axonemal heavy chain 5"/>
    <property type="match status" value="1"/>
</dbReference>
<dbReference type="Gene3D" id="3.20.180.20">
    <property type="entry name" value="Dynein heavy chain, N-terminal domain 2"/>
    <property type="match status" value="1"/>
</dbReference>
<dbReference type="Pfam" id="PF18198">
    <property type="entry name" value="AAA_lid_11"/>
    <property type="match status" value="1"/>
</dbReference>
<dbReference type="InterPro" id="IPR042222">
    <property type="entry name" value="Dynein_2_N"/>
</dbReference>
<dbReference type="InterPro" id="IPR041589">
    <property type="entry name" value="DNAH3_AAA_lid_1"/>
</dbReference>
<dbReference type="GO" id="GO:0097729">
    <property type="term" value="C:9+2 motile cilium"/>
    <property type="evidence" value="ECO:0007669"/>
    <property type="project" value="UniProtKB-ARBA"/>
</dbReference>
<dbReference type="InterPro" id="IPR043160">
    <property type="entry name" value="Dynein_C_barrel"/>
</dbReference>
<feature type="domain" description="AAA+ ATPase" evidence="15">
    <location>
        <begin position="1503"/>
        <end position="1640"/>
    </location>
</feature>
<evidence type="ECO:0000256" key="13">
    <source>
        <dbReference type="ARBA" id="ARBA00023273"/>
    </source>
</evidence>
<dbReference type="Gene3D" id="1.20.920.30">
    <property type="match status" value="1"/>
</dbReference>
<evidence type="ECO:0000256" key="14">
    <source>
        <dbReference type="SAM" id="Coils"/>
    </source>
</evidence>